<dbReference type="RefSeq" id="WP_183398845.1">
    <property type="nucleotide sequence ID" value="NZ_JACIDS010000003.1"/>
</dbReference>
<reference evidence="9 10" key="1">
    <citation type="submission" date="2020-08" db="EMBL/GenBank/DDBJ databases">
        <title>Genomic Encyclopedia of Type Strains, Phase IV (KMG-IV): sequencing the most valuable type-strain genomes for metagenomic binning, comparative biology and taxonomic classification.</title>
        <authorList>
            <person name="Goeker M."/>
        </authorList>
    </citation>
    <scope>NUCLEOTIDE SEQUENCE [LARGE SCALE GENOMIC DNA]</scope>
    <source>
        <strain evidence="9 10">DSM 25966</strain>
    </source>
</reference>
<evidence type="ECO:0000256" key="7">
    <source>
        <dbReference type="SAM" id="MobiDB-lite"/>
    </source>
</evidence>
<evidence type="ECO:0000256" key="3">
    <source>
        <dbReference type="ARBA" id="ARBA00023186"/>
    </source>
</evidence>
<protein>
    <submittedName>
        <fullName evidence="9">G3E family GTPase</fullName>
    </submittedName>
</protein>
<evidence type="ECO:0000313" key="9">
    <source>
        <dbReference type="EMBL" id="MBB3931181.1"/>
    </source>
</evidence>
<dbReference type="InterPro" id="IPR003495">
    <property type="entry name" value="CobW/HypB/UreG_nucleotide-bd"/>
</dbReference>
<proteinExistence type="inferred from homology"/>
<keyword evidence="1" id="KW-0547">Nucleotide-binding</keyword>
<evidence type="ECO:0000256" key="5">
    <source>
        <dbReference type="ARBA" id="ARBA00045658"/>
    </source>
</evidence>
<dbReference type="CDD" id="cd03112">
    <property type="entry name" value="CobW-like"/>
    <property type="match status" value="1"/>
</dbReference>
<dbReference type="SUPFAM" id="SSF52540">
    <property type="entry name" value="P-loop containing nucleoside triphosphate hydrolases"/>
    <property type="match status" value="1"/>
</dbReference>
<evidence type="ECO:0000313" key="10">
    <source>
        <dbReference type="Proteomes" id="UP000553963"/>
    </source>
</evidence>
<comment type="catalytic activity">
    <reaction evidence="6">
        <text>GTP + H2O = GDP + phosphate + H(+)</text>
        <dbReference type="Rhea" id="RHEA:19669"/>
        <dbReference type="ChEBI" id="CHEBI:15377"/>
        <dbReference type="ChEBI" id="CHEBI:15378"/>
        <dbReference type="ChEBI" id="CHEBI:37565"/>
        <dbReference type="ChEBI" id="CHEBI:43474"/>
        <dbReference type="ChEBI" id="CHEBI:58189"/>
    </reaction>
    <physiologicalReaction direction="left-to-right" evidence="6">
        <dbReference type="Rhea" id="RHEA:19670"/>
    </physiologicalReaction>
</comment>
<keyword evidence="10" id="KW-1185">Reference proteome</keyword>
<feature type="domain" description="CobW C-terminal" evidence="8">
    <location>
        <begin position="287"/>
        <end position="385"/>
    </location>
</feature>
<comment type="function">
    <text evidence="5">Zinc chaperone that directly transfers zinc cofactor to target proteins, thereby activating them. Zinc is transferred from the CXCC motif in the GTPase domain to the zinc binding site in target proteins in a process requiring GTP hydrolysis.</text>
</comment>
<evidence type="ECO:0000259" key="8">
    <source>
        <dbReference type="SMART" id="SM00833"/>
    </source>
</evidence>
<keyword evidence="2" id="KW-0378">Hydrolase</keyword>
<evidence type="ECO:0000256" key="6">
    <source>
        <dbReference type="ARBA" id="ARBA00049117"/>
    </source>
</evidence>
<dbReference type="GO" id="GO:0000166">
    <property type="term" value="F:nucleotide binding"/>
    <property type="evidence" value="ECO:0007669"/>
    <property type="project" value="UniProtKB-KW"/>
</dbReference>
<keyword evidence="3" id="KW-0143">Chaperone</keyword>
<evidence type="ECO:0000256" key="4">
    <source>
        <dbReference type="ARBA" id="ARBA00034320"/>
    </source>
</evidence>
<dbReference type="InterPro" id="IPR036627">
    <property type="entry name" value="CobW-likC_sf"/>
</dbReference>
<name>A0A840AQP2_9HYPH</name>
<dbReference type="Pfam" id="PF07683">
    <property type="entry name" value="CobW_C"/>
    <property type="match status" value="1"/>
</dbReference>
<dbReference type="AlphaFoldDB" id="A0A840AQP2"/>
<dbReference type="InterPro" id="IPR011629">
    <property type="entry name" value="CobW-like_C"/>
</dbReference>
<dbReference type="Pfam" id="PF02492">
    <property type="entry name" value="cobW"/>
    <property type="match status" value="1"/>
</dbReference>
<evidence type="ECO:0000256" key="2">
    <source>
        <dbReference type="ARBA" id="ARBA00022801"/>
    </source>
</evidence>
<comment type="similarity">
    <text evidence="4">Belongs to the SIMIBI class G3E GTPase family. ZNG1 subfamily.</text>
</comment>
<dbReference type="PANTHER" id="PTHR13748">
    <property type="entry name" value="COBW-RELATED"/>
    <property type="match status" value="1"/>
</dbReference>
<dbReference type="InterPro" id="IPR027417">
    <property type="entry name" value="P-loop_NTPase"/>
</dbReference>
<evidence type="ECO:0000256" key="1">
    <source>
        <dbReference type="ARBA" id="ARBA00022741"/>
    </source>
</evidence>
<dbReference type="GO" id="GO:0016787">
    <property type="term" value="F:hydrolase activity"/>
    <property type="evidence" value="ECO:0007669"/>
    <property type="project" value="UniProtKB-KW"/>
</dbReference>
<sequence>MATAARRPARRRDAGRIPVTFVTGFLGSGKTTLINAALRAPEMARTVVVVNEFGEVGLDHQLVTSSSDQVLVLENGCLCCTVRSDLVGTLNGLYHDRAAGRIPDFGHVVIESSGLAEPGPVLQAFLSEPTLDGLYRVASVVTLVDAVNWRSTVEKHDEAVRQVAFADHVLITKLDLSTEPDAEAAIRRDIAKLNPATEVAVADPMPTPKRVAELLTAKGFDAGDTAADPRPWLKLPAYQRLAAESREHGEHHDHDHHHHHHHHHHHDHDHDEDHDHPPHFHLERRGIESFVLMREKPLSRDELQFLLDGISQNLGPGLLRVKGLVNIAEEPGQPAVIQGAQHLLHTMVWLDRWPDEDRRTKIVFITQGVTGDELKEMIELLERVGSRTFAARERARRNKPIDPQAQTT</sequence>
<gene>
    <name evidence="9" type="ORF">GGR25_002231</name>
</gene>
<dbReference type="Proteomes" id="UP000553963">
    <property type="component" value="Unassembled WGS sequence"/>
</dbReference>
<dbReference type="GO" id="GO:0005737">
    <property type="term" value="C:cytoplasm"/>
    <property type="evidence" value="ECO:0007669"/>
    <property type="project" value="TreeGrafter"/>
</dbReference>
<dbReference type="EMBL" id="JACIDS010000003">
    <property type="protein sequence ID" value="MBB3931181.1"/>
    <property type="molecule type" value="Genomic_DNA"/>
</dbReference>
<feature type="compositionally biased region" description="Basic residues" evidence="7">
    <location>
        <begin position="254"/>
        <end position="267"/>
    </location>
</feature>
<dbReference type="Gene3D" id="3.40.50.300">
    <property type="entry name" value="P-loop containing nucleotide triphosphate hydrolases"/>
    <property type="match status" value="1"/>
</dbReference>
<dbReference type="SMART" id="SM00833">
    <property type="entry name" value="CobW_C"/>
    <property type="match status" value="1"/>
</dbReference>
<accession>A0A840AQP2</accession>
<feature type="compositionally biased region" description="Basic and acidic residues" evidence="7">
    <location>
        <begin position="268"/>
        <end position="280"/>
    </location>
</feature>
<dbReference type="Gene3D" id="3.30.1220.10">
    <property type="entry name" value="CobW-like, C-terminal domain"/>
    <property type="match status" value="1"/>
</dbReference>
<feature type="region of interest" description="Disordered" evidence="7">
    <location>
        <begin position="245"/>
        <end position="280"/>
    </location>
</feature>
<dbReference type="PANTHER" id="PTHR13748:SF62">
    <property type="entry name" value="COBW DOMAIN-CONTAINING PROTEIN"/>
    <property type="match status" value="1"/>
</dbReference>
<organism evidence="9 10">
    <name type="scientific">Kaistia hirudinis</name>
    <dbReference type="NCBI Taxonomy" id="1293440"/>
    <lineage>
        <taxon>Bacteria</taxon>
        <taxon>Pseudomonadati</taxon>
        <taxon>Pseudomonadota</taxon>
        <taxon>Alphaproteobacteria</taxon>
        <taxon>Hyphomicrobiales</taxon>
        <taxon>Kaistiaceae</taxon>
        <taxon>Kaistia</taxon>
    </lineage>
</organism>
<dbReference type="InterPro" id="IPR051316">
    <property type="entry name" value="Zinc-reg_GTPase_activator"/>
</dbReference>
<comment type="caution">
    <text evidence="9">The sequence shown here is derived from an EMBL/GenBank/DDBJ whole genome shotgun (WGS) entry which is preliminary data.</text>
</comment>
<dbReference type="SUPFAM" id="SSF90002">
    <property type="entry name" value="Hypothetical protein YjiA, C-terminal domain"/>
    <property type="match status" value="1"/>
</dbReference>